<evidence type="ECO:0000259" key="5">
    <source>
        <dbReference type="Pfam" id="PF15477"/>
    </source>
</evidence>
<feature type="compositionally biased region" description="Basic residues" evidence="4">
    <location>
        <begin position="299"/>
        <end position="309"/>
    </location>
</feature>
<evidence type="ECO:0000256" key="4">
    <source>
        <dbReference type="SAM" id="MobiDB-lite"/>
    </source>
</evidence>
<dbReference type="InterPro" id="IPR026714">
    <property type="entry name" value="SMAP"/>
</dbReference>
<feature type="region of interest" description="Disordered" evidence="4">
    <location>
        <begin position="53"/>
        <end position="89"/>
    </location>
</feature>
<feature type="compositionally biased region" description="Basic and acidic residues" evidence="4">
    <location>
        <begin position="233"/>
        <end position="245"/>
    </location>
</feature>
<feature type="region of interest" description="Disordered" evidence="4">
    <location>
        <begin position="142"/>
        <end position="400"/>
    </location>
</feature>
<evidence type="ECO:0000313" key="7">
    <source>
        <dbReference type="Proteomes" id="UP001465668"/>
    </source>
</evidence>
<comment type="caution">
    <text evidence="6">The sequence shown here is derived from an EMBL/GenBank/DDBJ whole genome shotgun (WGS) entry which is preliminary data.</text>
</comment>
<keyword evidence="7" id="KW-1185">Reference proteome</keyword>
<gene>
    <name evidence="6" type="ORF">SCAR479_09447</name>
</gene>
<proteinExistence type="inferred from homology"/>
<dbReference type="Pfam" id="PF15477">
    <property type="entry name" value="SMAP"/>
    <property type="match status" value="1"/>
</dbReference>
<keyword evidence="3" id="KW-0175">Coiled coil</keyword>
<protein>
    <recommendedName>
        <fullName evidence="2">Small acidic protein</fullName>
    </recommendedName>
</protein>
<reference evidence="6 7" key="1">
    <citation type="submission" date="2024-02" db="EMBL/GenBank/DDBJ databases">
        <title>First draft genome assembly of two strains of Seiridium cardinale.</title>
        <authorList>
            <person name="Emiliani G."/>
            <person name="Scali E."/>
        </authorList>
    </citation>
    <scope>NUCLEOTIDE SEQUENCE [LARGE SCALE GENOMIC DNA]</scope>
    <source>
        <strain evidence="6 7">BM-138-000479</strain>
    </source>
</reference>
<sequence length="475" mass="52310">MDTEKSDNWDKVDPVKLAADAERKVTQLMLPASVLTQSHISEAKRVRQLELRAKRAEDRKAKRQAKSEAKRARQANASKAFKWTEERKAEEKLKKLETKPLKEERRFRKMLDRAERLETQARKMMKEAQLARARYAVLKAKRDEAAADSQKAVDEIMADTPDNDNYIALEPRVPAIAQEEEQPVDDVAMTNGTDASDDEEQSVDNVAMPNGTDTSGDEDQEADKKKKKKSKKSKEAKEEPLHDVTESADATEEPIPDGTSDKKKKKKSKKSKSEELETEAVEEAIIADEPTVDGAKDKKEKKKSKKSKKSKSEDAGDDEVADDDVADSETKAQKKRKREGDVDAPAADDSTTVEAAAAAEFADGPKEKKQKKSKKAKKSVGDAEANLETKDVEGQETSVDGVEQWNVHALGGGSARQDKFMRLLGAKKAGNAEASSGAAHGVSSQQINSIQHDLERQFNAGMKKKDIGGKRGLGA</sequence>
<accession>A0ABR2XJ13</accession>
<evidence type="ECO:0000256" key="1">
    <source>
        <dbReference type="ARBA" id="ARBA00006502"/>
    </source>
</evidence>
<feature type="compositionally biased region" description="Acidic residues" evidence="4">
    <location>
        <begin position="315"/>
        <end position="327"/>
    </location>
</feature>
<dbReference type="PANTHER" id="PTHR22175:SF0">
    <property type="entry name" value="SMALL ACIDIC PROTEIN"/>
    <property type="match status" value="1"/>
</dbReference>
<organism evidence="6 7">
    <name type="scientific">Seiridium cardinale</name>
    <dbReference type="NCBI Taxonomy" id="138064"/>
    <lineage>
        <taxon>Eukaryota</taxon>
        <taxon>Fungi</taxon>
        <taxon>Dikarya</taxon>
        <taxon>Ascomycota</taxon>
        <taxon>Pezizomycotina</taxon>
        <taxon>Sordariomycetes</taxon>
        <taxon>Xylariomycetidae</taxon>
        <taxon>Amphisphaeriales</taxon>
        <taxon>Sporocadaceae</taxon>
        <taxon>Seiridium</taxon>
    </lineage>
</organism>
<dbReference type="EMBL" id="JARVKM010000047">
    <property type="protein sequence ID" value="KAK9773806.1"/>
    <property type="molecule type" value="Genomic_DNA"/>
</dbReference>
<feature type="compositionally biased region" description="Acidic residues" evidence="4">
    <location>
        <begin position="276"/>
        <end position="286"/>
    </location>
</feature>
<evidence type="ECO:0000313" key="6">
    <source>
        <dbReference type="EMBL" id="KAK9773806.1"/>
    </source>
</evidence>
<dbReference type="PANTHER" id="PTHR22175">
    <property type="entry name" value="SMALL ACIDIC PROTEIN-RELATED"/>
    <property type="match status" value="1"/>
</dbReference>
<feature type="coiled-coil region" evidence="3">
    <location>
        <begin position="107"/>
        <end position="134"/>
    </location>
</feature>
<dbReference type="InterPro" id="IPR028124">
    <property type="entry name" value="SMAP_dom"/>
</dbReference>
<evidence type="ECO:0000256" key="3">
    <source>
        <dbReference type="SAM" id="Coils"/>
    </source>
</evidence>
<evidence type="ECO:0000256" key="2">
    <source>
        <dbReference type="ARBA" id="ARBA00016161"/>
    </source>
</evidence>
<feature type="compositionally biased region" description="Basic residues" evidence="4">
    <location>
        <begin position="368"/>
        <end position="378"/>
    </location>
</feature>
<feature type="domain" description="Small acidic protein-like" evidence="5">
    <location>
        <begin position="405"/>
        <end position="474"/>
    </location>
</feature>
<feature type="compositionally biased region" description="Low complexity" evidence="4">
    <location>
        <begin position="347"/>
        <end position="362"/>
    </location>
</feature>
<comment type="similarity">
    <text evidence="1">Belongs to the SMAP family.</text>
</comment>
<name>A0ABR2XJ13_9PEZI</name>
<dbReference type="Proteomes" id="UP001465668">
    <property type="component" value="Unassembled WGS sequence"/>
</dbReference>
<feature type="compositionally biased region" description="Basic and acidic residues" evidence="4">
    <location>
        <begin position="53"/>
        <end position="71"/>
    </location>
</feature>